<evidence type="ECO:0000256" key="4">
    <source>
        <dbReference type="ARBA" id="ARBA00023242"/>
    </source>
</evidence>
<dbReference type="PANTHER" id="PTHR33124:SF43">
    <property type="entry name" value="TRANSCRIPTION FACTOR PAR2"/>
    <property type="match status" value="1"/>
</dbReference>
<comment type="subcellular location">
    <subcellularLocation>
        <location evidence="1">Nucleus</location>
    </subcellularLocation>
</comment>
<dbReference type="Proteomes" id="UP001396334">
    <property type="component" value="Unassembled WGS sequence"/>
</dbReference>
<keyword evidence="2" id="KW-0805">Transcription regulation</keyword>
<gene>
    <name evidence="6" type="ORF">V6N11_046237</name>
</gene>
<evidence type="ECO:0000256" key="1">
    <source>
        <dbReference type="ARBA" id="ARBA00004123"/>
    </source>
</evidence>
<evidence type="ECO:0000256" key="3">
    <source>
        <dbReference type="ARBA" id="ARBA00023163"/>
    </source>
</evidence>
<reference evidence="6 7" key="1">
    <citation type="journal article" date="2024" name="G3 (Bethesda)">
        <title>Genome assembly of Hibiscus sabdariffa L. provides insights into metabolisms of medicinal natural products.</title>
        <authorList>
            <person name="Kim T."/>
        </authorList>
    </citation>
    <scope>NUCLEOTIDE SEQUENCE [LARGE SCALE GENOMIC DNA]</scope>
    <source>
        <strain evidence="6">TK-2024</strain>
        <tissue evidence="6">Old leaves</tissue>
    </source>
</reference>
<name>A0ABR1ZPM8_9ROSI</name>
<dbReference type="EMBL" id="JBBPBN010000751">
    <property type="protein sequence ID" value="KAK8482646.1"/>
    <property type="molecule type" value="Genomic_DNA"/>
</dbReference>
<keyword evidence="3" id="KW-0804">Transcription</keyword>
<dbReference type="CDD" id="cd11444">
    <property type="entry name" value="bHLH_AtIBH1_like"/>
    <property type="match status" value="1"/>
</dbReference>
<dbReference type="PANTHER" id="PTHR33124">
    <property type="entry name" value="TRANSCRIPTION FACTOR IBH1-LIKE 1"/>
    <property type="match status" value="1"/>
</dbReference>
<evidence type="ECO:0000256" key="2">
    <source>
        <dbReference type="ARBA" id="ARBA00023015"/>
    </source>
</evidence>
<proteinExistence type="predicted"/>
<comment type="caution">
    <text evidence="6">The sequence shown here is derived from an EMBL/GenBank/DDBJ whole genome shotgun (WGS) entry which is preliminary data.</text>
</comment>
<evidence type="ECO:0000313" key="7">
    <source>
        <dbReference type="Proteomes" id="UP001396334"/>
    </source>
</evidence>
<dbReference type="InterPro" id="IPR044549">
    <property type="entry name" value="bHLH_AtIBH1-like"/>
</dbReference>
<evidence type="ECO:0000313" key="6">
    <source>
        <dbReference type="EMBL" id="KAK8482646.1"/>
    </source>
</evidence>
<keyword evidence="4" id="KW-0539">Nucleus</keyword>
<keyword evidence="7" id="KW-1185">Reference proteome</keyword>
<feature type="compositionally biased region" description="Acidic residues" evidence="5">
    <location>
        <begin position="66"/>
        <end position="81"/>
    </location>
</feature>
<feature type="region of interest" description="Disordered" evidence="5">
    <location>
        <begin position="43"/>
        <end position="82"/>
    </location>
</feature>
<organism evidence="6 7">
    <name type="scientific">Hibiscus sabdariffa</name>
    <name type="common">roselle</name>
    <dbReference type="NCBI Taxonomy" id="183260"/>
    <lineage>
        <taxon>Eukaryota</taxon>
        <taxon>Viridiplantae</taxon>
        <taxon>Streptophyta</taxon>
        <taxon>Embryophyta</taxon>
        <taxon>Tracheophyta</taxon>
        <taxon>Spermatophyta</taxon>
        <taxon>Magnoliopsida</taxon>
        <taxon>eudicotyledons</taxon>
        <taxon>Gunneridae</taxon>
        <taxon>Pentapetalae</taxon>
        <taxon>rosids</taxon>
        <taxon>malvids</taxon>
        <taxon>Malvales</taxon>
        <taxon>Malvaceae</taxon>
        <taxon>Malvoideae</taxon>
        <taxon>Hibiscus</taxon>
    </lineage>
</organism>
<dbReference type="InterPro" id="IPR044660">
    <property type="entry name" value="IBH1-like"/>
</dbReference>
<accession>A0ABR1ZPM8</accession>
<feature type="compositionally biased region" description="Basic and acidic residues" evidence="5">
    <location>
        <begin position="52"/>
        <end position="61"/>
    </location>
</feature>
<protein>
    <submittedName>
        <fullName evidence="6">Uncharacterized protein</fullName>
    </submittedName>
</protein>
<sequence length="146" mass="16339">MCPVVHFACPLPQPMRALHDKSPHRFSIAREFHLPAHILNNRARGTTRKRIEHSNKARDNDSWSGEQDEEEDGCCGDDGDGDEKVEVKRKMVALQRIVPGGEDLGADQLFEETAGYILALQCQIRTMKALASFIEGVDKEKRKLGG</sequence>
<evidence type="ECO:0000256" key="5">
    <source>
        <dbReference type="SAM" id="MobiDB-lite"/>
    </source>
</evidence>